<comment type="caution">
    <text evidence="15">The sequence shown here is derived from an EMBL/GenBank/DDBJ whole genome shotgun (WGS) entry which is preliminary data.</text>
</comment>
<dbReference type="GO" id="GO:0051539">
    <property type="term" value="F:4 iron, 4 sulfur cluster binding"/>
    <property type="evidence" value="ECO:0007669"/>
    <property type="project" value="UniProtKB-KW"/>
</dbReference>
<reference evidence="15" key="2">
    <citation type="submission" date="2019-11" db="EMBL/GenBank/DDBJ databases">
        <title>Improved Assembly of Tolypothrix boutellei genome.</title>
        <authorList>
            <person name="Sarangi A.N."/>
            <person name="Mukherjee M."/>
            <person name="Ghosh S."/>
            <person name="Singh D."/>
            <person name="Das A."/>
            <person name="Kant S."/>
            <person name="Prusty A."/>
            <person name="Tripathy S."/>
        </authorList>
    </citation>
    <scope>NUCLEOTIDE SEQUENCE</scope>
    <source>
        <strain evidence="15">VB521301</strain>
    </source>
</reference>
<evidence type="ECO:0000256" key="2">
    <source>
        <dbReference type="ARBA" id="ARBA00001966"/>
    </source>
</evidence>
<name>A0A8S9T0P7_9CYAN</name>
<dbReference type="InterPro" id="IPR011257">
    <property type="entry name" value="DNA_glycosylase"/>
</dbReference>
<dbReference type="OrthoDB" id="9802365at2"/>
<dbReference type="SMART" id="SM00478">
    <property type="entry name" value="ENDO3c"/>
    <property type="match status" value="1"/>
</dbReference>
<gene>
    <name evidence="15" type="ORF">DA73_0400012440</name>
</gene>
<protein>
    <recommendedName>
        <fullName evidence="5">Adenine DNA glycosylase</fullName>
        <ecNumber evidence="4">3.2.2.31</ecNumber>
    </recommendedName>
</protein>
<dbReference type="GO" id="GO:0035485">
    <property type="term" value="F:adenine/guanine mispair binding"/>
    <property type="evidence" value="ECO:0007669"/>
    <property type="project" value="TreeGrafter"/>
</dbReference>
<dbReference type="PROSITE" id="PS00764">
    <property type="entry name" value="ENDONUCLEASE_III_1"/>
    <property type="match status" value="1"/>
</dbReference>
<dbReference type="InterPro" id="IPR023170">
    <property type="entry name" value="HhH_base_excis_C"/>
</dbReference>
<keyword evidence="10" id="KW-0408">Iron</keyword>
<proteinExistence type="inferred from homology"/>
<dbReference type="Pfam" id="PF00633">
    <property type="entry name" value="HHH"/>
    <property type="match status" value="1"/>
</dbReference>
<evidence type="ECO:0000256" key="7">
    <source>
        <dbReference type="ARBA" id="ARBA00022723"/>
    </source>
</evidence>
<evidence type="ECO:0000259" key="14">
    <source>
        <dbReference type="SMART" id="SM00478"/>
    </source>
</evidence>
<dbReference type="AlphaFoldDB" id="A0A8S9T0P7"/>
<evidence type="ECO:0000256" key="13">
    <source>
        <dbReference type="ARBA" id="ARBA00023295"/>
    </source>
</evidence>
<keyword evidence="9" id="KW-0378">Hydrolase</keyword>
<dbReference type="Pfam" id="PF10576">
    <property type="entry name" value="EndIII_4Fe-2S"/>
    <property type="match status" value="1"/>
</dbReference>
<evidence type="ECO:0000256" key="9">
    <source>
        <dbReference type="ARBA" id="ARBA00022801"/>
    </source>
</evidence>
<dbReference type="InterPro" id="IPR003651">
    <property type="entry name" value="Endonuclease3_FeS-loop_motif"/>
</dbReference>
<dbReference type="InterPro" id="IPR003265">
    <property type="entry name" value="HhH-GPD_domain"/>
</dbReference>
<dbReference type="GO" id="GO:0032357">
    <property type="term" value="F:oxidized purine DNA binding"/>
    <property type="evidence" value="ECO:0007669"/>
    <property type="project" value="TreeGrafter"/>
</dbReference>
<dbReference type="GO" id="GO:0000701">
    <property type="term" value="F:purine-specific mismatch base pair DNA N-glycosylase activity"/>
    <property type="evidence" value="ECO:0007669"/>
    <property type="project" value="UniProtKB-EC"/>
</dbReference>
<dbReference type="EMBL" id="JHEG04000001">
    <property type="protein sequence ID" value="KAF3886191.1"/>
    <property type="molecule type" value="Genomic_DNA"/>
</dbReference>
<dbReference type="SMART" id="SM00525">
    <property type="entry name" value="FES"/>
    <property type="match status" value="1"/>
</dbReference>
<dbReference type="PIRSF" id="PIRSF001435">
    <property type="entry name" value="Nth"/>
    <property type="match status" value="1"/>
</dbReference>
<dbReference type="InterPro" id="IPR004035">
    <property type="entry name" value="Endouclease-III_FeS-bd_BS"/>
</dbReference>
<dbReference type="EC" id="3.2.2.31" evidence="4"/>
<keyword evidence="7" id="KW-0479">Metal-binding</keyword>
<keyword evidence="16" id="KW-1185">Reference proteome</keyword>
<evidence type="ECO:0000256" key="11">
    <source>
        <dbReference type="ARBA" id="ARBA00023014"/>
    </source>
</evidence>
<dbReference type="PANTHER" id="PTHR42944:SF1">
    <property type="entry name" value="ADENINE DNA GLYCOSYLASE"/>
    <property type="match status" value="1"/>
</dbReference>
<keyword evidence="11" id="KW-0411">Iron-sulfur</keyword>
<dbReference type="Pfam" id="PF00730">
    <property type="entry name" value="HhH-GPD"/>
    <property type="match status" value="1"/>
</dbReference>
<comment type="cofactor">
    <cofactor evidence="2">
        <name>[4Fe-4S] cluster</name>
        <dbReference type="ChEBI" id="CHEBI:49883"/>
    </cofactor>
</comment>
<dbReference type="GO" id="GO:0006284">
    <property type="term" value="P:base-excision repair"/>
    <property type="evidence" value="ECO:0007669"/>
    <property type="project" value="InterPro"/>
</dbReference>
<comment type="catalytic activity">
    <reaction evidence="1">
        <text>Hydrolyzes free adenine bases from 7,8-dihydro-8-oxoguanine:adenine mismatched double-stranded DNA, leaving an apurinic site.</text>
        <dbReference type="EC" id="3.2.2.31"/>
    </reaction>
</comment>
<dbReference type="InterPro" id="IPR044298">
    <property type="entry name" value="MIG/MutY"/>
</dbReference>
<evidence type="ECO:0000256" key="4">
    <source>
        <dbReference type="ARBA" id="ARBA00012045"/>
    </source>
</evidence>
<dbReference type="PANTHER" id="PTHR42944">
    <property type="entry name" value="ADENINE DNA GLYCOSYLASE"/>
    <property type="match status" value="1"/>
</dbReference>
<keyword evidence="8" id="KW-0227">DNA damage</keyword>
<dbReference type="Gene3D" id="1.10.340.30">
    <property type="entry name" value="Hypothetical protein, domain 2"/>
    <property type="match status" value="1"/>
</dbReference>
<dbReference type="Gene3D" id="1.10.1670.10">
    <property type="entry name" value="Helix-hairpin-Helix base-excision DNA repair enzymes (C-terminal)"/>
    <property type="match status" value="1"/>
</dbReference>
<dbReference type="GO" id="GO:0006298">
    <property type="term" value="P:mismatch repair"/>
    <property type="evidence" value="ECO:0007669"/>
    <property type="project" value="TreeGrafter"/>
</dbReference>
<evidence type="ECO:0000256" key="12">
    <source>
        <dbReference type="ARBA" id="ARBA00023204"/>
    </source>
</evidence>
<comment type="similarity">
    <text evidence="3">Belongs to the Nth/MutY family.</text>
</comment>
<evidence type="ECO:0000256" key="8">
    <source>
        <dbReference type="ARBA" id="ARBA00022763"/>
    </source>
</evidence>
<dbReference type="SUPFAM" id="SSF48150">
    <property type="entry name" value="DNA-glycosylase"/>
    <property type="match status" value="1"/>
</dbReference>
<dbReference type="InterPro" id="IPR000445">
    <property type="entry name" value="HhH_motif"/>
</dbReference>
<keyword evidence="13" id="KW-0326">Glycosidase</keyword>
<dbReference type="CDD" id="cd00056">
    <property type="entry name" value="ENDO3c"/>
    <property type="match status" value="1"/>
</dbReference>
<organism evidence="15 16">
    <name type="scientific">Tolypothrix bouteillei VB521301</name>
    <dbReference type="NCBI Taxonomy" id="1479485"/>
    <lineage>
        <taxon>Bacteria</taxon>
        <taxon>Bacillati</taxon>
        <taxon>Cyanobacteriota</taxon>
        <taxon>Cyanophyceae</taxon>
        <taxon>Nostocales</taxon>
        <taxon>Tolypothrichaceae</taxon>
        <taxon>Tolypothrix</taxon>
    </lineage>
</organism>
<sequence length="229" mass="25432">MSGHSIYLNKEKLKWFREQLLTWAKLNRRQFAWRNTQDPYAILVAEVFLQKTNAPSVASLYEIFMQRYPTVGLLANASVAEISGLLQPLGLAFRAERLHKSAQIIVKDYGGKIPEQEAQLLKLPGVGKYIARSVCANAFGQPKAVIDTNVARILERFFGLQGGRVKSRCPLLWQAAEQAAPANEVGAWNLALFDFGAGVCTARNPLCAECPLRHQCNDCIQKSSLQSAQ</sequence>
<reference evidence="15" key="1">
    <citation type="journal article" date="2015" name="Genome Announc.">
        <title>Draft Genome Sequence of Tolypothrix boutellei Strain VB521301.</title>
        <authorList>
            <person name="Chandrababunaidu M.M."/>
            <person name="Singh D."/>
            <person name="Sen D."/>
            <person name="Bhan S."/>
            <person name="Das S."/>
            <person name="Gupta A."/>
            <person name="Adhikary S.P."/>
            <person name="Tripathy S."/>
        </authorList>
    </citation>
    <scope>NUCLEOTIDE SEQUENCE</scope>
    <source>
        <strain evidence="15">VB521301</strain>
    </source>
</reference>
<dbReference type="GO" id="GO:0034039">
    <property type="term" value="F:8-oxo-7,8-dihydroguanine DNA N-glycosylase activity"/>
    <property type="evidence" value="ECO:0007669"/>
    <property type="project" value="TreeGrafter"/>
</dbReference>
<dbReference type="RefSeq" id="WP_050045721.1">
    <property type="nucleotide sequence ID" value="NZ_JHEG04000001.1"/>
</dbReference>
<evidence type="ECO:0000256" key="6">
    <source>
        <dbReference type="ARBA" id="ARBA00022485"/>
    </source>
</evidence>
<accession>A0A8S9T0P7</accession>
<feature type="domain" description="HhH-GPD" evidence="14">
    <location>
        <begin position="48"/>
        <end position="198"/>
    </location>
</feature>
<evidence type="ECO:0000313" key="15">
    <source>
        <dbReference type="EMBL" id="KAF3886191.1"/>
    </source>
</evidence>
<dbReference type="GO" id="GO:0046872">
    <property type="term" value="F:metal ion binding"/>
    <property type="evidence" value="ECO:0007669"/>
    <property type="project" value="UniProtKB-KW"/>
</dbReference>
<dbReference type="Proteomes" id="UP000029738">
    <property type="component" value="Unassembled WGS sequence"/>
</dbReference>
<evidence type="ECO:0000256" key="3">
    <source>
        <dbReference type="ARBA" id="ARBA00008343"/>
    </source>
</evidence>
<evidence type="ECO:0000313" key="16">
    <source>
        <dbReference type="Proteomes" id="UP000029738"/>
    </source>
</evidence>
<evidence type="ECO:0000256" key="10">
    <source>
        <dbReference type="ARBA" id="ARBA00023004"/>
    </source>
</evidence>
<keyword evidence="6" id="KW-0004">4Fe-4S</keyword>
<keyword evidence="12" id="KW-0234">DNA repair</keyword>
<evidence type="ECO:0000256" key="5">
    <source>
        <dbReference type="ARBA" id="ARBA00022023"/>
    </source>
</evidence>
<evidence type="ECO:0000256" key="1">
    <source>
        <dbReference type="ARBA" id="ARBA00000843"/>
    </source>
</evidence>